<accession>A0A7G2CK17</accession>
<organism evidence="3 4">
    <name type="scientific">Angomonas deanei</name>
    <dbReference type="NCBI Taxonomy" id="59799"/>
    <lineage>
        <taxon>Eukaryota</taxon>
        <taxon>Discoba</taxon>
        <taxon>Euglenozoa</taxon>
        <taxon>Kinetoplastea</taxon>
        <taxon>Metakinetoplastina</taxon>
        <taxon>Trypanosomatida</taxon>
        <taxon>Trypanosomatidae</taxon>
        <taxon>Strigomonadinae</taxon>
        <taxon>Angomonas</taxon>
    </lineage>
</organism>
<name>A0A7G2CK17_9TRYP</name>
<feature type="compositionally biased region" description="Polar residues" evidence="1">
    <location>
        <begin position="189"/>
        <end position="204"/>
    </location>
</feature>
<dbReference type="VEuPathDB" id="TriTrypDB:ADEAN_000773500"/>
<keyword evidence="2" id="KW-0472">Membrane</keyword>
<sequence length="204" mass="22569">MMFVAYGVYLVYHTVFVIRLRPLYATTGQIALEAVDRRHHHTTFLHHWLSRIGITSFAVHKLVGDVVFSFSVPFFPLMGRHHLEAGVLGTGQFNLSLWLPASPVRLMLFSLLESASFAFLVCVSAVYAISVWRTALQVVSRGILNQPIAGDTGTGDDSEGMFLGVSTSSVGTDSRQHLEDDDEDDLYSNAANRRSNFSPQTSSM</sequence>
<evidence type="ECO:0000313" key="3">
    <source>
        <dbReference type="EMBL" id="CAD2220220.1"/>
    </source>
</evidence>
<evidence type="ECO:0000256" key="1">
    <source>
        <dbReference type="SAM" id="MobiDB-lite"/>
    </source>
</evidence>
<feature type="region of interest" description="Disordered" evidence="1">
    <location>
        <begin position="165"/>
        <end position="204"/>
    </location>
</feature>
<keyword evidence="4" id="KW-1185">Reference proteome</keyword>
<proteinExistence type="predicted"/>
<feature type="transmembrane region" description="Helical" evidence="2">
    <location>
        <begin position="106"/>
        <end position="132"/>
    </location>
</feature>
<keyword evidence="2" id="KW-1133">Transmembrane helix</keyword>
<evidence type="ECO:0000313" key="4">
    <source>
        <dbReference type="Proteomes" id="UP000515908"/>
    </source>
</evidence>
<reference evidence="3 4" key="1">
    <citation type="submission" date="2020-08" db="EMBL/GenBank/DDBJ databases">
        <authorList>
            <person name="Newling K."/>
            <person name="Davey J."/>
            <person name="Forrester S."/>
        </authorList>
    </citation>
    <scope>NUCLEOTIDE SEQUENCE [LARGE SCALE GENOMIC DNA]</scope>
    <source>
        <strain evidence="4">Crithidia deanei Carvalho (ATCC PRA-265)</strain>
    </source>
</reference>
<dbReference type="AlphaFoldDB" id="A0A7G2CK17"/>
<dbReference type="Proteomes" id="UP000515908">
    <property type="component" value="Chromosome 16"/>
</dbReference>
<dbReference type="EMBL" id="LR877160">
    <property type="protein sequence ID" value="CAD2220220.1"/>
    <property type="molecule type" value="Genomic_DNA"/>
</dbReference>
<evidence type="ECO:0000256" key="2">
    <source>
        <dbReference type="SAM" id="Phobius"/>
    </source>
</evidence>
<keyword evidence="2" id="KW-0812">Transmembrane</keyword>
<gene>
    <name evidence="3" type="ORF">ADEAN_000773500</name>
</gene>
<protein>
    <submittedName>
        <fullName evidence="3">Uncharacterized protein</fullName>
    </submittedName>
</protein>